<name>A0A1I5H067_9BACT</name>
<dbReference type="STRING" id="226506.SAMN04488519_106195"/>
<dbReference type="Proteomes" id="UP000199564">
    <property type="component" value="Unassembled WGS sequence"/>
</dbReference>
<evidence type="ECO:0000313" key="2">
    <source>
        <dbReference type="Proteomes" id="UP000199564"/>
    </source>
</evidence>
<evidence type="ECO:0000313" key="1">
    <source>
        <dbReference type="EMBL" id="SFO41593.1"/>
    </source>
</evidence>
<sequence length="199" mass="22240">MKTLFTSKSINSTLILCFGYLAFLVGSSCVQEQLPDLYESCPPPRAANAIDLKVLYLPYINNTYSKSTDTVDSKDFQVVLELEPELLSENSTGSSQLGRAFALSCLPIYDFRNISNIAITLTESYGELQAGSDISYLFENFEGIRLSEIRDFRKFDRLIGLSFKGNISNNSQLKTRTFLFLKNGNQIVVNSSSPILKLN</sequence>
<organism evidence="1 2">
    <name type="scientific">Algoriphagus ornithinivorans</name>
    <dbReference type="NCBI Taxonomy" id="226506"/>
    <lineage>
        <taxon>Bacteria</taxon>
        <taxon>Pseudomonadati</taxon>
        <taxon>Bacteroidota</taxon>
        <taxon>Cytophagia</taxon>
        <taxon>Cytophagales</taxon>
        <taxon>Cyclobacteriaceae</taxon>
        <taxon>Algoriphagus</taxon>
    </lineage>
</organism>
<dbReference type="PROSITE" id="PS51257">
    <property type="entry name" value="PROKAR_LIPOPROTEIN"/>
    <property type="match status" value="1"/>
</dbReference>
<dbReference type="EMBL" id="FOVW01000006">
    <property type="protein sequence ID" value="SFO41593.1"/>
    <property type="molecule type" value="Genomic_DNA"/>
</dbReference>
<gene>
    <name evidence="1" type="ORF">SAMN04488519_106195</name>
</gene>
<proteinExistence type="predicted"/>
<keyword evidence="2" id="KW-1185">Reference proteome</keyword>
<dbReference type="RefSeq" id="WP_091654095.1">
    <property type="nucleotide sequence ID" value="NZ_FOVW01000006.1"/>
</dbReference>
<reference evidence="2" key="1">
    <citation type="submission" date="2016-10" db="EMBL/GenBank/DDBJ databases">
        <authorList>
            <person name="Varghese N."/>
            <person name="Submissions S."/>
        </authorList>
    </citation>
    <scope>NUCLEOTIDE SEQUENCE [LARGE SCALE GENOMIC DNA]</scope>
    <source>
        <strain evidence="2">DSM 15282</strain>
    </source>
</reference>
<accession>A0A1I5H067</accession>
<dbReference type="AlphaFoldDB" id="A0A1I5H067"/>
<protein>
    <submittedName>
        <fullName evidence="1">Uncharacterized protein</fullName>
    </submittedName>
</protein>